<dbReference type="STRING" id="88036.D8QRA5"/>
<dbReference type="AlphaFoldDB" id="D8QRA5"/>
<proteinExistence type="predicted"/>
<dbReference type="Gramene" id="EFJ36746">
    <property type="protein sequence ID" value="EFJ36746"/>
    <property type="gene ID" value="SELMODRAFT_64025"/>
</dbReference>
<dbReference type="HOGENOM" id="CLU_027298_0_0_1"/>
<keyword evidence="2" id="KW-1185">Reference proteome</keyword>
<sequence length="374" mass="41370">AEDWSEGRLLPGDVIEQVTAVKQEVNVFASAPFKDGKYGLQRELRKIHKANETALARVKRRGTKVDLSVCVVSEEAMMRKKLYLLADPVQKNYVALLMDSTEEECVALQGTTWIFFLLDCLEQFSIKDRLISYPWQSKMHQFLPSPNSAMVFSLILMPFQRANEGGDGDLENTTARAMAWLSASQSSGVPVIFVNIQSEPMFLQSSTSKYFGSSNPEDPLGMVNSGMYPLHELEGTEINVTRAIRLWYSPPEGEIAITLQPTDGEARLGVNITCTEEGFCYVSSVDIGTAADRAGIRKIYDAACSANKLLVVSRVAGEKVTPWFVSASGAIRCFNAHSISEKISSHRQAREPIDFYFMVWTGGTNVKPASPSRA</sequence>
<accession>D8QRA5</accession>
<gene>
    <name evidence="1" type="ORF">SELMODRAFT_64025</name>
</gene>
<dbReference type="PANTHER" id="PTHR33984">
    <property type="entry name" value="OS02G0717600 PROTEIN"/>
    <property type="match status" value="1"/>
</dbReference>
<dbReference type="OMA" id="SWHRMAP"/>
<feature type="non-terminal residue" evidence="1">
    <location>
        <position position="374"/>
    </location>
</feature>
<dbReference type="EMBL" id="GL377566">
    <property type="protein sequence ID" value="EFJ36746.1"/>
    <property type="molecule type" value="Genomic_DNA"/>
</dbReference>
<name>D8QRA5_SELML</name>
<dbReference type="KEGG" id="smo:SELMODRAFT_64025"/>
<evidence type="ECO:0000313" key="2">
    <source>
        <dbReference type="Proteomes" id="UP000001514"/>
    </source>
</evidence>
<dbReference type="Proteomes" id="UP000001514">
    <property type="component" value="Unassembled WGS sequence"/>
</dbReference>
<protein>
    <submittedName>
        <fullName evidence="1">Uncharacterized protein</fullName>
    </submittedName>
</protein>
<dbReference type="PANTHER" id="PTHR33984:SF2">
    <property type="entry name" value="OS02G0717600 PROTEIN"/>
    <property type="match status" value="1"/>
</dbReference>
<dbReference type="InParanoid" id="D8QRA5"/>
<evidence type="ECO:0000313" key="1">
    <source>
        <dbReference type="EMBL" id="EFJ36746.1"/>
    </source>
</evidence>
<feature type="non-terminal residue" evidence="1">
    <location>
        <position position="1"/>
    </location>
</feature>
<organism evidence="2">
    <name type="scientific">Selaginella moellendorffii</name>
    <name type="common">Spikemoss</name>
    <dbReference type="NCBI Taxonomy" id="88036"/>
    <lineage>
        <taxon>Eukaryota</taxon>
        <taxon>Viridiplantae</taxon>
        <taxon>Streptophyta</taxon>
        <taxon>Embryophyta</taxon>
        <taxon>Tracheophyta</taxon>
        <taxon>Lycopodiopsida</taxon>
        <taxon>Selaginellales</taxon>
        <taxon>Selaginellaceae</taxon>
        <taxon>Selaginella</taxon>
    </lineage>
</organism>
<dbReference type="eggNOG" id="ENOG502QV6U">
    <property type="taxonomic scope" value="Eukaryota"/>
</dbReference>
<dbReference type="FunCoup" id="D8QRA5">
    <property type="interactions" value="688"/>
</dbReference>
<reference evidence="1 2" key="1">
    <citation type="journal article" date="2011" name="Science">
        <title>The Selaginella genome identifies genetic changes associated with the evolution of vascular plants.</title>
        <authorList>
            <person name="Banks J.A."/>
            <person name="Nishiyama T."/>
            <person name="Hasebe M."/>
            <person name="Bowman J.L."/>
            <person name="Gribskov M."/>
            <person name="dePamphilis C."/>
            <person name="Albert V.A."/>
            <person name="Aono N."/>
            <person name="Aoyama T."/>
            <person name="Ambrose B.A."/>
            <person name="Ashton N.W."/>
            <person name="Axtell M.J."/>
            <person name="Barker E."/>
            <person name="Barker M.S."/>
            <person name="Bennetzen J.L."/>
            <person name="Bonawitz N.D."/>
            <person name="Chapple C."/>
            <person name="Cheng C."/>
            <person name="Correa L.G."/>
            <person name="Dacre M."/>
            <person name="DeBarry J."/>
            <person name="Dreyer I."/>
            <person name="Elias M."/>
            <person name="Engstrom E.M."/>
            <person name="Estelle M."/>
            <person name="Feng L."/>
            <person name="Finet C."/>
            <person name="Floyd S.K."/>
            <person name="Frommer W.B."/>
            <person name="Fujita T."/>
            <person name="Gramzow L."/>
            <person name="Gutensohn M."/>
            <person name="Harholt J."/>
            <person name="Hattori M."/>
            <person name="Heyl A."/>
            <person name="Hirai T."/>
            <person name="Hiwatashi Y."/>
            <person name="Ishikawa M."/>
            <person name="Iwata M."/>
            <person name="Karol K.G."/>
            <person name="Koehler B."/>
            <person name="Kolukisaoglu U."/>
            <person name="Kubo M."/>
            <person name="Kurata T."/>
            <person name="Lalonde S."/>
            <person name="Li K."/>
            <person name="Li Y."/>
            <person name="Litt A."/>
            <person name="Lyons E."/>
            <person name="Manning G."/>
            <person name="Maruyama T."/>
            <person name="Michael T.P."/>
            <person name="Mikami K."/>
            <person name="Miyazaki S."/>
            <person name="Morinaga S."/>
            <person name="Murata T."/>
            <person name="Mueller-Roeber B."/>
            <person name="Nelson D.R."/>
            <person name="Obara M."/>
            <person name="Oguri Y."/>
            <person name="Olmstead R.G."/>
            <person name="Onodera N."/>
            <person name="Petersen B.L."/>
            <person name="Pils B."/>
            <person name="Prigge M."/>
            <person name="Rensing S.A."/>
            <person name="Riano-Pachon D.M."/>
            <person name="Roberts A.W."/>
            <person name="Sato Y."/>
            <person name="Scheller H.V."/>
            <person name="Schulz B."/>
            <person name="Schulz C."/>
            <person name="Shakirov E.V."/>
            <person name="Shibagaki N."/>
            <person name="Shinohara N."/>
            <person name="Shippen D.E."/>
            <person name="Soerensen I."/>
            <person name="Sotooka R."/>
            <person name="Sugimoto N."/>
            <person name="Sugita M."/>
            <person name="Sumikawa N."/>
            <person name="Tanurdzic M."/>
            <person name="Theissen G."/>
            <person name="Ulvskov P."/>
            <person name="Wakazuki S."/>
            <person name="Weng J.K."/>
            <person name="Willats W.W."/>
            <person name="Wipf D."/>
            <person name="Wolf P.G."/>
            <person name="Yang L."/>
            <person name="Zimmer A.D."/>
            <person name="Zhu Q."/>
            <person name="Mitros T."/>
            <person name="Hellsten U."/>
            <person name="Loque D."/>
            <person name="Otillar R."/>
            <person name="Salamov A."/>
            <person name="Schmutz J."/>
            <person name="Shapiro H."/>
            <person name="Lindquist E."/>
            <person name="Lucas S."/>
            <person name="Rokhsar D."/>
            <person name="Grigoriev I.V."/>
        </authorList>
    </citation>
    <scope>NUCLEOTIDE SEQUENCE [LARGE SCALE GENOMIC DNA]</scope>
</reference>